<dbReference type="InterPro" id="IPR017927">
    <property type="entry name" value="FAD-bd_FR_type"/>
</dbReference>
<dbReference type="InterPro" id="IPR012165">
    <property type="entry name" value="Cyt_c3_hydrogenase_gsu"/>
</dbReference>
<dbReference type="InterPro" id="IPR037117">
    <property type="entry name" value="Dihydroorotate_DH_ele_sf"/>
</dbReference>
<comment type="function">
    <text evidence="11">Responsible for channeling the electrons from the oxidation of dihydroorotate from the FMN redox center in the PyrD type B subunit to the ultimate electron acceptor NAD(+).</text>
</comment>
<dbReference type="NCBIfam" id="NF000799">
    <property type="entry name" value="PRK00054.1-4"/>
    <property type="match status" value="1"/>
</dbReference>
<evidence type="ECO:0000256" key="9">
    <source>
        <dbReference type="ARBA" id="ARBA00023004"/>
    </source>
</evidence>
<keyword evidence="9 11" id="KW-0408">Iron</keyword>
<evidence type="ECO:0000313" key="13">
    <source>
        <dbReference type="EMBL" id="MFC7372106.1"/>
    </source>
</evidence>
<evidence type="ECO:0000313" key="14">
    <source>
        <dbReference type="Proteomes" id="UP001596549"/>
    </source>
</evidence>
<evidence type="ECO:0000256" key="5">
    <source>
        <dbReference type="ARBA" id="ARBA00022723"/>
    </source>
</evidence>
<evidence type="ECO:0000256" key="7">
    <source>
        <dbReference type="ARBA" id="ARBA00022975"/>
    </source>
</evidence>
<comment type="cofactor">
    <cofactor evidence="11">
        <name>FAD</name>
        <dbReference type="ChEBI" id="CHEBI:57692"/>
    </cofactor>
    <text evidence="11">Binds 1 FAD per subunit.</text>
</comment>
<evidence type="ECO:0000256" key="3">
    <source>
        <dbReference type="ARBA" id="ARBA00022630"/>
    </source>
</evidence>
<comment type="similarity">
    <text evidence="1 11">Belongs to the PyrK family.</text>
</comment>
<dbReference type="PROSITE" id="PS51384">
    <property type="entry name" value="FAD_FR"/>
    <property type="match status" value="1"/>
</dbReference>
<feature type="binding site" evidence="11">
    <location>
        <position position="242"/>
    </location>
    <ligand>
        <name>[2Fe-2S] cluster</name>
        <dbReference type="ChEBI" id="CHEBI:190135"/>
    </ligand>
</feature>
<feature type="binding site" evidence="11">
    <location>
        <position position="220"/>
    </location>
    <ligand>
        <name>[2Fe-2S] cluster</name>
        <dbReference type="ChEBI" id="CHEBI:190135"/>
    </ligand>
</feature>
<comment type="cofactor">
    <cofactor evidence="11">
        <name>[2Fe-2S] cluster</name>
        <dbReference type="ChEBI" id="CHEBI:190135"/>
    </cofactor>
    <text evidence="11">Binds 1 [2Fe-2S] cluster per subunit.</text>
</comment>
<keyword evidence="2 11" id="KW-0813">Transport</keyword>
<sequence>MRRLNLDVVSQSIIADSIYELTVEGSGVENMRVPGQFLHVKTGEGHSSLLRRPISICDVDILNQRLTMVYRAQGKGTVWLSARKPGEKVDLLGPLGNGFTAAQPAGGEALLVGGGIGVPPLYYLGRKLRENGVRVSFALGFQSKKDSFYIEKFHELGQTDVATADGTLGMKGFVTDLISDRKAKVKPVVFACGPSQMLGALKDKTKGLKAYFSFEERMGCGVGACFACVCKADNKSGYVKICSDGPVFAKEEVLL</sequence>
<feature type="binding site" evidence="11">
    <location>
        <begin position="69"/>
        <end position="71"/>
    </location>
    <ligand>
        <name>FAD</name>
        <dbReference type="ChEBI" id="CHEBI:57692"/>
    </ligand>
</feature>
<dbReference type="InterPro" id="IPR017938">
    <property type="entry name" value="Riboflavin_synthase-like_b-brl"/>
</dbReference>
<proteinExistence type="inferred from homology"/>
<dbReference type="Gene3D" id="3.40.50.80">
    <property type="entry name" value="Nucleotide-binding domain of ferredoxin-NADP reductase (FNR) module"/>
    <property type="match status" value="1"/>
</dbReference>
<feature type="binding site" evidence="11">
    <location>
        <position position="225"/>
    </location>
    <ligand>
        <name>[2Fe-2S] cluster</name>
        <dbReference type="ChEBI" id="CHEBI:190135"/>
    </ligand>
</feature>
<evidence type="ECO:0000256" key="1">
    <source>
        <dbReference type="ARBA" id="ARBA00006422"/>
    </source>
</evidence>
<dbReference type="CDD" id="cd06218">
    <property type="entry name" value="DHOD_e_trans"/>
    <property type="match status" value="1"/>
</dbReference>
<comment type="pathway">
    <text evidence="11">Pyrimidine metabolism; UMP biosynthesis via de novo pathway; orotate from (S)-dihydroorotate (NAD(+) route): step 1/1.</text>
</comment>
<feature type="binding site" evidence="11">
    <location>
        <begin position="76"/>
        <end position="77"/>
    </location>
    <ligand>
        <name>FAD</name>
        <dbReference type="ChEBI" id="CHEBI:57692"/>
    </ligand>
</feature>
<feature type="binding site" evidence="11">
    <location>
        <position position="228"/>
    </location>
    <ligand>
        <name>[2Fe-2S] cluster</name>
        <dbReference type="ChEBI" id="CHEBI:190135"/>
    </ligand>
</feature>
<evidence type="ECO:0000256" key="2">
    <source>
        <dbReference type="ARBA" id="ARBA00022448"/>
    </source>
</evidence>
<keyword evidence="7 11" id="KW-0665">Pyrimidine biosynthesis</keyword>
<dbReference type="InterPro" id="IPR039261">
    <property type="entry name" value="FNR_nucleotide-bd"/>
</dbReference>
<accession>A0ABW2NTY8</accession>
<dbReference type="Gene3D" id="2.40.30.10">
    <property type="entry name" value="Translation factors"/>
    <property type="match status" value="1"/>
</dbReference>
<keyword evidence="4 11" id="KW-0001">2Fe-2S</keyword>
<dbReference type="Pfam" id="PF10418">
    <property type="entry name" value="DHODB_Fe-S_bind"/>
    <property type="match status" value="1"/>
</dbReference>
<evidence type="ECO:0000256" key="11">
    <source>
        <dbReference type="HAMAP-Rule" id="MF_01211"/>
    </source>
</evidence>
<dbReference type="InterPro" id="IPR023455">
    <property type="entry name" value="Dihydroorotate_DHASE_ETsu"/>
</dbReference>
<dbReference type="Proteomes" id="UP001596549">
    <property type="component" value="Unassembled WGS sequence"/>
</dbReference>
<evidence type="ECO:0000256" key="4">
    <source>
        <dbReference type="ARBA" id="ARBA00022714"/>
    </source>
</evidence>
<keyword evidence="8 11" id="KW-0249">Electron transport</keyword>
<comment type="caution">
    <text evidence="13">The sequence shown here is derived from an EMBL/GenBank/DDBJ whole genome shotgun (WGS) entry which is preliminary data.</text>
</comment>
<feature type="domain" description="FAD-binding FR-type" evidence="12">
    <location>
        <begin position="1"/>
        <end position="101"/>
    </location>
</feature>
<keyword evidence="5 11" id="KW-0479">Metal-binding</keyword>
<reference evidence="14" key="1">
    <citation type="journal article" date="2019" name="Int. J. Syst. Evol. Microbiol.">
        <title>The Global Catalogue of Microorganisms (GCM) 10K type strain sequencing project: providing services to taxonomists for standard genome sequencing and annotation.</title>
        <authorList>
            <consortium name="The Broad Institute Genomics Platform"/>
            <consortium name="The Broad Institute Genome Sequencing Center for Infectious Disease"/>
            <person name="Wu L."/>
            <person name="Ma J."/>
        </authorList>
    </citation>
    <scope>NUCLEOTIDE SEQUENCE [LARGE SCALE GENOMIC DNA]</scope>
    <source>
        <strain evidence="14">NBRC 106396</strain>
    </source>
</reference>
<dbReference type="InterPro" id="IPR019480">
    <property type="entry name" value="Dihydroorotate_DH_Fe-S-bd"/>
</dbReference>
<feature type="binding site" evidence="11">
    <location>
        <begin position="52"/>
        <end position="55"/>
    </location>
    <ligand>
        <name>FAD</name>
        <dbReference type="ChEBI" id="CHEBI:57692"/>
    </ligand>
</feature>
<dbReference type="Gene3D" id="2.10.240.10">
    <property type="entry name" value="Dihydroorotate dehydrogenase, electron transfer subunit"/>
    <property type="match status" value="1"/>
</dbReference>
<keyword evidence="14" id="KW-1185">Reference proteome</keyword>
<protein>
    <recommendedName>
        <fullName evidence="11">Dihydroorotate dehydrogenase B (NAD(+)), electron transfer subunit</fullName>
    </recommendedName>
    <alternativeName>
        <fullName evidence="11">Dihydroorotate oxidase B, electron transfer subunit</fullName>
    </alternativeName>
</protein>
<evidence type="ECO:0000259" key="12">
    <source>
        <dbReference type="PROSITE" id="PS51384"/>
    </source>
</evidence>
<gene>
    <name evidence="11" type="primary">pyrK</name>
    <name evidence="13" type="ORF">ACFQPF_10465</name>
</gene>
<dbReference type="InterPro" id="IPR050353">
    <property type="entry name" value="PyrK_electron_transfer"/>
</dbReference>
<name>A0ABW2NTY8_9BACL</name>
<keyword evidence="6 11" id="KW-0274">FAD</keyword>
<keyword evidence="10 11" id="KW-0411">Iron-sulfur</keyword>
<dbReference type="SUPFAM" id="SSF63380">
    <property type="entry name" value="Riboflavin synthase domain-like"/>
    <property type="match status" value="1"/>
</dbReference>
<dbReference type="PIRSF" id="PIRSF006816">
    <property type="entry name" value="Cyc3_hyd_g"/>
    <property type="match status" value="1"/>
</dbReference>
<evidence type="ECO:0000256" key="6">
    <source>
        <dbReference type="ARBA" id="ARBA00022827"/>
    </source>
</evidence>
<evidence type="ECO:0000256" key="8">
    <source>
        <dbReference type="ARBA" id="ARBA00022982"/>
    </source>
</evidence>
<dbReference type="EMBL" id="JBHTCP010000016">
    <property type="protein sequence ID" value="MFC7372106.1"/>
    <property type="molecule type" value="Genomic_DNA"/>
</dbReference>
<dbReference type="SUPFAM" id="SSF52343">
    <property type="entry name" value="Ferredoxin reductase-like, C-terminal NADP-linked domain"/>
    <property type="match status" value="1"/>
</dbReference>
<dbReference type="RefSeq" id="WP_379749357.1">
    <property type="nucleotide sequence ID" value="NZ_JBHTCP010000016.1"/>
</dbReference>
<dbReference type="PANTHER" id="PTHR43513">
    <property type="entry name" value="DIHYDROOROTATE DEHYDROGENASE B (NAD(+)), ELECTRON TRANSFER SUBUNIT"/>
    <property type="match status" value="1"/>
</dbReference>
<keyword evidence="3 11" id="KW-0285">Flavoprotein</keyword>
<dbReference type="PANTHER" id="PTHR43513:SF3">
    <property type="entry name" value="DIHYDROOROTATE DEHYDROGENASE B (NAD(+)), ELECTRON TRANSFER SUBUNIT-RELATED"/>
    <property type="match status" value="1"/>
</dbReference>
<dbReference type="HAMAP" id="MF_01211">
    <property type="entry name" value="DHODB_Fe_S_bind"/>
    <property type="match status" value="1"/>
</dbReference>
<comment type="subunit">
    <text evidence="11">Heterotetramer of 2 PyrK and 2 PyrD type B subunits.</text>
</comment>
<organism evidence="13 14">
    <name type="scientific">Fictibacillus iocasae</name>
    <dbReference type="NCBI Taxonomy" id="2715437"/>
    <lineage>
        <taxon>Bacteria</taxon>
        <taxon>Bacillati</taxon>
        <taxon>Bacillota</taxon>
        <taxon>Bacilli</taxon>
        <taxon>Bacillales</taxon>
        <taxon>Fictibacillaceae</taxon>
        <taxon>Fictibacillus</taxon>
    </lineage>
</organism>
<evidence type="ECO:0000256" key="10">
    <source>
        <dbReference type="ARBA" id="ARBA00023014"/>
    </source>
</evidence>